<evidence type="ECO:0000313" key="2">
    <source>
        <dbReference type="EMBL" id="EEP81364.1"/>
    </source>
</evidence>
<dbReference type="PANTHER" id="PTHR46023">
    <property type="entry name" value="LIPASE CLASS 3 PROTEIN-LIKE"/>
    <property type="match status" value="1"/>
</dbReference>
<feature type="domain" description="Fungal lipase-type" evidence="1">
    <location>
        <begin position="16"/>
        <end position="130"/>
    </location>
</feature>
<dbReference type="SUPFAM" id="SSF53474">
    <property type="entry name" value="alpha/beta-Hydrolases"/>
    <property type="match status" value="1"/>
</dbReference>
<dbReference type="PANTHER" id="PTHR46023:SF6">
    <property type="entry name" value="LIPASE CLASS 3 FAMILY PROTEIN"/>
    <property type="match status" value="1"/>
</dbReference>
<dbReference type="InterPro" id="IPR002921">
    <property type="entry name" value="Fungal_lipase-type"/>
</dbReference>
<accession>C4JX56</accession>
<protein>
    <recommendedName>
        <fullName evidence="1">Fungal lipase-type domain-containing protein</fullName>
    </recommendedName>
</protein>
<organism evidence="2 3">
    <name type="scientific">Uncinocarpus reesii (strain UAMH 1704)</name>
    <dbReference type="NCBI Taxonomy" id="336963"/>
    <lineage>
        <taxon>Eukaryota</taxon>
        <taxon>Fungi</taxon>
        <taxon>Dikarya</taxon>
        <taxon>Ascomycota</taxon>
        <taxon>Pezizomycotina</taxon>
        <taxon>Eurotiomycetes</taxon>
        <taxon>Eurotiomycetidae</taxon>
        <taxon>Onygenales</taxon>
        <taxon>Onygenaceae</taxon>
        <taxon>Uncinocarpus</taxon>
    </lineage>
</organism>
<name>C4JX56_UNCRE</name>
<dbReference type="OrthoDB" id="438440at2759"/>
<dbReference type="GO" id="GO:0006629">
    <property type="term" value="P:lipid metabolic process"/>
    <property type="evidence" value="ECO:0007669"/>
    <property type="project" value="InterPro"/>
</dbReference>
<dbReference type="eggNOG" id="ENOG502S90Y">
    <property type="taxonomic scope" value="Eukaryota"/>
</dbReference>
<dbReference type="InParanoid" id="C4JX56"/>
<dbReference type="EMBL" id="CH476618">
    <property type="protein sequence ID" value="EEP81364.1"/>
    <property type="molecule type" value="Genomic_DNA"/>
</dbReference>
<dbReference type="Gene3D" id="3.40.50.1820">
    <property type="entry name" value="alpha/beta hydrolase"/>
    <property type="match status" value="1"/>
</dbReference>
<evidence type="ECO:0000313" key="3">
    <source>
        <dbReference type="Proteomes" id="UP000002058"/>
    </source>
</evidence>
<reference evidence="3" key="1">
    <citation type="journal article" date="2009" name="Genome Res.">
        <title>Comparative genomic analyses of the human fungal pathogens Coccidioides and their relatives.</title>
        <authorList>
            <person name="Sharpton T.J."/>
            <person name="Stajich J.E."/>
            <person name="Rounsley S.D."/>
            <person name="Gardner M.J."/>
            <person name="Wortman J.R."/>
            <person name="Jordar V.S."/>
            <person name="Maiti R."/>
            <person name="Kodira C.D."/>
            <person name="Neafsey D.E."/>
            <person name="Zeng Q."/>
            <person name="Hung C.-Y."/>
            <person name="McMahan C."/>
            <person name="Muszewska A."/>
            <person name="Grynberg M."/>
            <person name="Mandel M.A."/>
            <person name="Kellner E.M."/>
            <person name="Barker B.M."/>
            <person name="Galgiani J.N."/>
            <person name="Orbach M.J."/>
            <person name="Kirkland T.N."/>
            <person name="Cole G.T."/>
            <person name="Henn M.R."/>
            <person name="Birren B.W."/>
            <person name="Taylor J.W."/>
        </authorList>
    </citation>
    <scope>NUCLEOTIDE SEQUENCE [LARGE SCALE GENOMIC DNA]</scope>
    <source>
        <strain evidence="3">UAMH 1704</strain>
    </source>
</reference>
<gene>
    <name evidence="2" type="ORF">UREG_06229</name>
</gene>
<dbReference type="Pfam" id="PF01764">
    <property type="entry name" value="Lipase_3"/>
    <property type="match status" value="1"/>
</dbReference>
<dbReference type="HOGENOM" id="CLU_025630_0_0_1"/>
<sequence length="256" mass="28268">MALEPESPNGFLDNSDNLCHAGFLGVARQMIRPVVLRLRQLLQENPARSAGSLVITGHSTGGAIASLLYAHMLAQTVKSDLVNLRNSFNRIHCISFGAPPVSTLPLNKPSRREYQNWLFFSIINEGDPVSLSETAYVRSLIDLYNSPPPSARPASFLSRKLSFFSSKQRRGFDKRKSTSAVWCRPASTLSLPGRLVVLRGNEGKDGKQRAEAYLTRNEELAGIVFGDVMMHSMALYQRRVEILATEAACVKMDEGS</sequence>
<keyword evidence="3" id="KW-1185">Reference proteome</keyword>
<dbReference type="InterPro" id="IPR029058">
    <property type="entry name" value="AB_hydrolase_fold"/>
</dbReference>
<dbReference type="AlphaFoldDB" id="C4JX56"/>
<dbReference type="Proteomes" id="UP000002058">
    <property type="component" value="Unassembled WGS sequence"/>
</dbReference>
<dbReference type="GeneID" id="8441906"/>
<dbReference type="VEuPathDB" id="FungiDB:UREG_06229"/>
<proteinExistence type="predicted"/>
<evidence type="ECO:0000259" key="1">
    <source>
        <dbReference type="Pfam" id="PF01764"/>
    </source>
</evidence>
<dbReference type="RefSeq" id="XP_002583262.1">
    <property type="nucleotide sequence ID" value="XM_002583216.1"/>
</dbReference>
<dbReference type="KEGG" id="ure:UREG_06229"/>